<comment type="cofactor">
    <cofactor evidence="1">
        <name>Mg(2+)</name>
        <dbReference type="ChEBI" id="CHEBI:18420"/>
    </cofactor>
</comment>
<accession>A0A7V7UW70</accession>
<keyword evidence="8" id="KW-1185">Reference proteome</keyword>
<dbReference type="GO" id="GO:0046872">
    <property type="term" value="F:metal ion binding"/>
    <property type="evidence" value="ECO:0007669"/>
    <property type="project" value="UniProtKB-KW"/>
</dbReference>
<dbReference type="Gene3D" id="3.40.1260.20">
    <property type="entry name" value="Ribonuclease E, catalytic domain"/>
    <property type="match status" value="1"/>
</dbReference>
<evidence type="ECO:0000313" key="7">
    <source>
        <dbReference type="EMBL" id="KAB2334071.1"/>
    </source>
</evidence>
<organism evidence="7 8">
    <name type="scientific">Bacillus mesophilum</name>
    <dbReference type="NCBI Taxonomy" id="1071718"/>
    <lineage>
        <taxon>Bacteria</taxon>
        <taxon>Bacillati</taxon>
        <taxon>Bacillota</taxon>
        <taxon>Bacilli</taxon>
        <taxon>Bacillales</taxon>
        <taxon>Bacillaceae</taxon>
        <taxon>Bacillus</taxon>
    </lineage>
</organism>
<dbReference type="Pfam" id="PF10150">
    <property type="entry name" value="RNase_E_G"/>
    <property type="match status" value="1"/>
</dbReference>
<sequence>MEKLIINSTTSEKRYILLKDNIVEKLVIEQPKQQAAVGNIYLGLTEKVLPGLNAAFIGIGLEKSGFLHKEKLSSFVNEDQEKAVKENRSISSYVHQGEKMLVQIEKDAAGTKGPRLTGIIELSGEHMIYMPEGRYVAISKKIDQPTDRQRLRSFGMREKNDREGLIFRTSSLEQPESALLEELQNLREQYKEISALAASRKKPGLVFEEDVFLQSLIEEVKKMKSGEILADERSVQTLLGRYTSLPVSHYHDKVNILASHSLEGEIEKAMKRIVWLNQGSYLIFDEAEALTVIDVNTGKFSGKQNRQDTVYKTNELAAREAARQIRLRDLAGIILIDFIDMQNDNDKKSIIKVMGEELAKDERQTKLIGFTPLGILQLTRKKTKNSLRELLTSSCRVCHGTGRVLSAESIAFRLERELWEYRGSDYDAVLIRLTQDVKDVFLGEQAVHQQRLEDTLGMKLLFSIAEDMIPSYEIKQLGAYSDLKKNLH</sequence>
<dbReference type="InterPro" id="IPR004659">
    <property type="entry name" value="RNase_E/G"/>
</dbReference>
<dbReference type="GO" id="GO:0016787">
    <property type="term" value="F:hydrolase activity"/>
    <property type="evidence" value="ECO:0007669"/>
    <property type="project" value="UniProtKB-KW"/>
</dbReference>
<feature type="domain" description="RNA-binding protein AU-1/Ribonuclease E/G" evidence="6">
    <location>
        <begin position="122"/>
        <end position="383"/>
    </location>
</feature>
<dbReference type="AlphaFoldDB" id="A0A7V7UW70"/>
<evidence type="ECO:0000256" key="4">
    <source>
        <dbReference type="ARBA" id="ARBA00022842"/>
    </source>
</evidence>
<dbReference type="InterPro" id="IPR019307">
    <property type="entry name" value="RNA-bd_AU-1/RNase_E/G"/>
</dbReference>
<dbReference type="EMBL" id="WBOT01000002">
    <property type="protein sequence ID" value="KAB2334071.1"/>
    <property type="molecule type" value="Genomic_DNA"/>
</dbReference>
<dbReference type="Proteomes" id="UP000441354">
    <property type="component" value="Unassembled WGS sequence"/>
</dbReference>
<name>A0A7V7UW70_9BACI</name>
<dbReference type="PANTHER" id="PTHR30001">
    <property type="entry name" value="RIBONUCLEASE"/>
    <property type="match status" value="1"/>
</dbReference>
<evidence type="ECO:0000256" key="2">
    <source>
        <dbReference type="ARBA" id="ARBA00022723"/>
    </source>
</evidence>
<keyword evidence="4" id="KW-0460">Magnesium</keyword>
<gene>
    <name evidence="7" type="ORF">F7732_08315</name>
</gene>
<evidence type="ECO:0000256" key="3">
    <source>
        <dbReference type="ARBA" id="ARBA00022801"/>
    </source>
</evidence>
<dbReference type="GO" id="GO:0003723">
    <property type="term" value="F:RNA binding"/>
    <property type="evidence" value="ECO:0007669"/>
    <property type="project" value="UniProtKB-KW"/>
</dbReference>
<evidence type="ECO:0000313" key="8">
    <source>
        <dbReference type="Proteomes" id="UP000441354"/>
    </source>
</evidence>
<dbReference type="Gene3D" id="2.40.50.140">
    <property type="entry name" value="Nucleic acid-binding proteins"/>
    <property type="match status" value="1"/>
</dbReference>
<keyword evidence="3" id="KW-0378">Hydrolase</keyword>
<dbReference type="GO" id="GO:0005737">
    <property type="term" value="C:cytoplasm"/>
    <property type="evidence" value="ECO:0007669"/>
    <property type="project" value="TreeGrafter"/>
</dbReference>
<protein>
    <submittedName>
        <fullName evidence="7">Rne/Rng family ribonuclease</fullName>
    </submittedName>
</protein>
<dbReference type="CDD" id="cd04453">
    <property type="entry name" value="S1_RNase_E"/>
    <property type="match status" value="1"/>
</dbReference>
<dbReference type="SUPFAM" id="SSF50249">
    <property type="entry name" value="Nucleic acid-binding proteins"/>
    <property type="match status" value="1"/>
</dbReference>
<proteinExistence type="predicted"/>
<dbReference type="NCBIfam" id="TIGR00757">
    <property type="entry name" value="RNaseEG"/>
    <property type="match status" value="1"/>
</dbReference>
<keyword evidence="5" id="KW-0694">RNA-binding</keyword>
<dbReference type="GO" id="GO:0006364">
    <property type="term" value="P:rRNA processing"/>
    <property type="evidence" value="ECO:0007669"/>
    <property type="project" value="TreeGrafter"/>
</dbReference>
<comment type="caution">
    <text evidence="7">The sequence shown here is derived from an EMBL/GenBank/DDBJ whole genome shotgun (WGS) entry which is preliminary data.</text>
</comment>
<dbReference type="InterPro" id="IPR012340">
    <property type="entry name" value="NA-bd_OB-fold"/>
</dbReference>
<evidence type="ECO:0000259" key="6">
    <source>
        <dbReference type="Pfam" id="PF10150"/>
    </source>
</evidence>
<dbReference type="GO" id="GO:0004540">
    <property type="term" value="F:RNA nuclease activity"/>
    <property type="evidence" value="ECO:0007669"/>
    <property type="project" value="InterPro"/>
</dbReference>
<keyword evidence="2" id="KW-0479">Metal-binding</keyword>
<evidence type="ECO:0000256" key="1">
    <source>
        <dbReference type="ARBA" id="ARBA00001946"/>
    </source>
</evidence>
<dbReference type="OrthoDB" id="9804278at2"/>
<dbReference type="PANTHER" id="PTHR30001:SF0">
    <property type="entry name" value="RIBONUCLEASE G"/>
    <property type="match status" value="1"/>
</dbReference>
<reference evidence="7 8" key="1">
    <citation type="journal article" date="2014" name="Arch. Microbiol.">
        <title>Bacillus mesophilum sp. nov., strain IITR-54T, a novel 4-chlorobiphenyl dechlorinating bacterium.</title>
        <authorList>
            <person name="Manickam N."/>
            <person name="Singh N.K."/>
            <person name="Bajaj A."/>
            <person name="Kumar R.M."/>
            <person name="Kaur G."/>
            <person name="Kaur N."/>
            <person name="Bala M."/>
            <person name="Kumar A."/>
            <person name="Mayilraj S."/>
        </authorList>
    </citation>
    <scope>NUCLEOTIDE SEQUENCE [LARGE SCALE GENOMIC DNA]</scope>
    <source>
        <strain evidence="7 8">IITR-54</strain>
    </source>
</reference>
<dbReference type="RefSeq" id="WP_151573413.1">
    <property type="nucleotide sequence ID" value="NZ_WBOT01000002.1"/>
</dbReference>
<evidence type="ECO:0000256" key="5">
    <source>
        <dbReference type="ARBA" id="ARBA00022884"/>
    </source>
</evidence>